<dbReference type="Proteomes" id="UP000499080">
    <property type="component" value="Unassembled WGS sequence"/>
</dbReference>
<name>A0A4Y2R377_ARAVE</name>
<reference evidence="1 2" key="1">
    <citation type="journal article" date="2019" name="Sci. Rep.">
        <title>Orb-weaving spider Araneus ventricosus genome elucidates the spidroin gene catalogue.</title>
        <authorList>
            <person name="Kono N."/>
            <person name="Nakamura H."/>
            <person name="Ohtoshi R."/>
            <person name="Moran D.A.P."/>
            <person name="Shinohara A."/>
            <person name="Yoshida Y."/>
            <person name="Fujiwara M."/>
            <person name="Mori M."/>
            <person name="Tomita M."/>
            <person name="Arakawa K."/>
        </authorList>
    </citation>
    <scope>NUCLEOTIDE SEQUENCE [LARGE SCALE GENOMIC DNA]</scope>
</reference>
<sequence>MAENRQHKAEYDKIFSSKEKDKDTFDFADEKVDGTSTSLKRKLEPPPLKAVLEKKKVWDINHPKSVELHYAIGQMIAVDNQPYSFVENESFENLMFKAQLQYNIPSREYFEKNIVQEAEVPWTRVQLEPMPILAPSV</sequence>
<accession>A0A4Y2R377</accession>
<proteinExistence type="predicted"/>
<dbReference type="InterPro" id="IPR052865">
    <property type="entry name" value="Zinc_finger_BED"/>
</dbReference>
<dbReference type="EMBL" id="BGPR01015660">
    <property type="protein sequence ID" value="GBN70122.1"/>
    <property type="molecule type" value="Genomic_DNA"/>
</dbReference>
<dbReference type="GO" id="GO:0005634">
    <property type="term" value="C:nucleus"/>
    <property type="evidence" value="ECO:0007669"/>
    <property type="project" value="TreeGrafter"/>
</dbReference>
<dbReference type="PANTHER" id="PTHR47241">
    <property type="entry name" value="FINGER PROTEIN, PUTATIVE-RELATED"/>
    <property type="match status" value="1"/>
</dbReference>
<evidence type="ECO:0000313" key="1">
    <source>
        <dbReference type="EMBL" id="GBN70122.1"/>
    </source>
</evidence>
<evidence type="ECO:0000313" key="2">
    <source>
        <dbReference type="Proteomes" id="UP000499080"/>
    </source>
</evidence>
<organism evidence="1 2">
    <name type="scientific">Araneus ventricosus</name>
    <name type="common">Orbweaver spider</name>
    <name type="synonym">Epeira ventricosa</name>
    <dbReference type="NCBI Taxonomy" id="182803"/>
    <lineage>
        <taxon>Eukaryota</taxon>
        <taxon>Metazoa</taxon>
        <taxon>Ecdysozoa</taxon>
        <taxon>Arthropoda</taxon>
        <taxon>Chelicerata</taxon>
        <taxon>Arachnida</taxon>
        <taxon>Araneae</taxon>
        <taxon>Araneomorphae</taxon>
        <taxon>Entelegynae</taxon>
        <taxon>Araneoidea</taxon>
        <taxon>Araneidae</taxon>
        <taxon>Araneus</taxon>
    </lineage>
</organism>
<keyword evidence="2" id="KW-1185">Reference proteome</keyword>
<protein>
    <submittedName>
        <fullName evidence="1">Uncharacterized protein</fullName>
    </submittedName>
</protein>
<dbReference type="SUPFAM" id="SSF140996">
    <property type="entry name" value="Hermes dimerisation domain"/>
    <property type="match status" value="1"/>
</dbReference>
<gene>
    <name evidence="1" type="ORF">AVEN_265060_1</name>
</gene>
<dbReference type="PANTHER" id="PTHR47241:SF1">
    <property type="entry name" value="BED-TYPE DOMAIN-CONTAINING PROTEIN"/>
    <property type="match status" value="1"/>
</dbReference>
<comment type="caution">
    <text evidence="1">The sequence shown here is derived from an EMBL/GenBank/DDBJ whole genome shotgun (WGS) entry which is preliminary data.</text>
</comment>
<dbReference type="AlphaFoldDB" id="A0A4Y2R377"/>
<dbReference type="OrthoDB" id="6513808at2759"/>